<keyword evidence="10" id="KW-1185">Reference proteome</keyword>
<feature type="domain" description="Major facilitator superfamily (MFS) profile" evidence="8">
    <location>
        <begin position="25"/>
        <end position="409"/>
    </location>
</feature>
<feature type="transmembrane region" description="Helical" evidence="7">
    <location>
        <begin position="297"/>
        <end position="315"/>
    </location>
</feature>
<feature type="transmembrane region" description="Helical" evidence="7">
    <location>
        <begin position="177"/>
        <end position="195"/>
    </location>
</feature>
<feature type="transmembrane region" description="Helical" evidence="7">
    <location>
        <begin position="113"/>
        <end position="130"/>
    </location>
</feature>
<feature type="transmembrane region" description="Helical" evidence="7">
    <location>
        <begin position="267"/>
        <end position="285"/>
    </location>
</feature>
<keyword evidence="2" id="KW-0813">Transport</keyword>
<keyword evidence="5 7" id="KW-1133">Transmembrane helix</keyword>
<evidence type="ECO:0000256" key="7">
    <source>
        <dbReference type="SAM" id="Phobius"/>
    </source>
</evidence>
<feature type="transmembrane region" description="Helical" evidence="7">
    <location>
        <begin position="230"/>
        <end position="247"/>
    </location>
</feature>
<proteinExistence type="predicted"/>
<reference evidence="9 10" key="1">
    <citation type="submission" date="2019-03" db="EMBL/GenBank/DDBJ databases">
        <title>Draft genome sequences of novel Actinobacteria.</title>
        <authorList>
            <person name="Sahin N."/>
            <person name="Ay H."/>
            <person name="Saygin H."/>
        </authorList>
    </citation>
    <scope>NUCLEOTIDE SEQUENCE [LARGE SCALE GENOMIC DNA]</scope>
    <source>
        <strain evidence="9 10">DSM 45347</strain>
    </source>
</reference>
<dbReference type="InterPro" id="IPR011701">
    <property type="entry name" value="MFS"/>
</dbReference>
<evidence type="ECO:0000256" key="3">
    <source>
        <dbReference type="ARBA" id="ARBA00022475"/>
    </source>
</evidence>
<accession>A0A4R4NMV8</accession>
<feature type="transmembrane region" description="Helical" evidence="7">
    <location>
        <begin position="151"/>
        <end position="171"/>
    </location>
</feature>
<dbReference type="RefSeq" id="WP_131943729.1">
    <property type="nucleotide sequence ID" value="NZ_BAAAMX010000003.1"/>
</dbReference>
<dbReference type="InterPro" id="IPR020846">
    <property type="entry name" value="MFS_dom"/>
</dbReference>
<evidence type="ECO:0000256" key="6">
    <source>
        <dbReference type="ARBA" id="ARBA00023136"/>
    </source>
</evidence>
<dbReference type="Proteomes" id="UP000295431">
    <property type="component" value="Unassembled WGS sequence"/>
</dbReference>
<organism evidence="9 10">
    <name type="scientific">Actinomadura bangladeshensis</name>
    <dbReference type="NCBI Taxonomy" id="453573"/>
    <lineage>
        <taxon>Bacteria</taxon>
        <taxon>Bacillati</taxon>
        <taxon>Actinomycetota</taxon>
        <taxon>Actinomycetes</taxon>
        <taxon>Streptosporangiales</taxon>
        <taxon>Thermomonosporaceae</taxon>
        <taxon>Actinomadura</taxon>
    </lineage>
</organism>
<dbReference type="InterPro" id="IPR050171">
    <property type="entry name" value="MFS_Transporters"/>
</dbReference>
<feature type="transmembrane region" description="Helical" evidence="7">
    <location>
        <begin position="87"/>
        <end position="107"/>
    </location>
</feature>
<dbReference type="PROSITE" id="PS50850">
    <property type="entry name" value="MFS"/>
    <property type="match status" value="1"/>
</dbReference>
<dbReference type="Pfam" id="PF07690">
    <property type="entry name" value="MFS_1"/>
    <property type="match status" value="1"/>
</dbReference>
<dbReference type="AlphaFoldDB" id="A0A4R4NMV8"/>
<gene>
    <name evidence="9" type="ORF">E1284_31105</name>
</gene>
<feature type="transmembrane region" description="Helical" evidence="7">
    <location>
        <begin position="61"/>
        <end position="80"/>
    </location>
</feature>
<dbReference type="OrthoDB" id="3237211at2"/>
<evidence type="ECO:0000256" key="2">
    <source>
        <dbReference type="ARBA" id="ARBA00022448"/>
    </source>
</evidence>
<comment type="subcellular location">
    <subcellularLocation>
        <location evidence="1">Cell membrane</location>
        <topology evidence="1">Multi-pass membrane protein</topology>
    </subcellularLocation>
</comment>
<dbReference type="EMBL" id="SMJW01000219">
    <property type="protein sequence ID" value="TDC08372.1"/>
    <property type="molecule type" value="Genomic_DNA"/>
</dbReference>
<evidence type="ECO:0000256" key="1">
    <source>
        <dbReference type="ARBA" id="ARBA00004651"/>
    </source>
</evidence>
<dbReference type="GO" id="GO:0005886">
    <property type="term" value="C:plasma membrane"/>
    <property type="evidence" value="ECO:0007669"/>
    <property type="project" value="UniProtKB-SubCell"/>
</dbReference>
<evidence type="ECO:0000259" key="8">
    <source>
        <dbReference type="PROSITE" id="PS50850"/>
    </source>
</evidence>
<dbReference type="InterPro" id="IPR036259">
    <property type="entry name" value="MFS_trans_sf"/>
</dbReference>
<keyword evidence="3" id="KW-1003">Cell membrane</keyword>
<dbReference type="SUPFAM" id="SSF103473">
    <property type="entry name" value="MFS general substrate transporter"/>
    <property type="match status" value="1"/>
</dbReference>
<evidence type="ECO:0000256" key="4">
    <source>
        <dbReference type="ARBA" id="ARBA00022692"/>
    </source>
</evidence>
<sequence length="423" mass="44537">MTEPAEEEAPKGTGARVPLWRLTPAQRLLEGGALLNSLAFFAAMPFAPLYLSEHTSLGKPAVGAVVGAVALTAAFGGLLGGMIVDRLGAIPLMRAGLVCYVAVYGLLASVRDAAAIVVLFLLLGGARLMVEPGAKKLLSHAADDEGRMFRVRYMTLCTGAIVGPAIGGALYHVSPVAFFAVPAFFYGAYLVLVLVRNRDLVALQPPREAGAGAAPSARESIGATLRDRRLLAVVAGGIVVFFVFSQLESMIPLYMKGQYGDSTEGYFAVLFITNAVLALAFQLPIDRVSGRLGRTTMIVLGAANFTLAFACFWGSPSGGLVWMYVGITFWTIGEGILLPMPDMAVHEMAADEHKGAYFGLSEVRQLGFFLGPFAGGFLLDAGTTPYFLVMGTFIFLSVPLLMRRTAGAPEGTGEPAAEVAANG</sequence>
<evidence type="ECO:0000313" key="9">
    <source>
        <dbReference type="EMBL" id="TDC08372.1"/>
    </source>
</evidence>
<dbReference type="Gene3D" id="1.20.1250.20">
    <property type="entry name" value="MFS general substrate transporter like domains"/>
    <property type="match status" value="1"/>
</dbReference>
<feature type="transmembrane region" description="Helical" evidence="7">
    <location>
        <begin position="385"/>
        <end position="402"/>
    </location>
</feature>
<evidence type="ECO:0000256" key="5">
    <source>
        <dbReference type="ARBA" id="ARBA00022989"/>
    </source>
</evidence>
<name>A0A4R4NMV8_9ACTN</name>
<evidence type="ECO:0000313" key="10">
    <source>
        <dbReference type="Proteomes" id="UP000295431"/>
    </source>
</evidence>
<protein>
    <submittedName>
        <fullName evidence="9">MFS transporter</fullName>
    </submittedName>
</protein>
<keyword evidence="6 7" id="KW-0472">Membrane</keyword>
<keyword evidence="4 7" id="KW-0812">Transmembrane</keyword>
<dbReference type="GO" id="GO:0022857">
    <property type="term" value="F:transmembrane transporter activity"/>
    <property type="evidence" value="ECO:0007669"/>
    <property type="project" value="InterPro"/>
</dbReference>
<feature type="transmembrane region" description="Helical" evidence="7">
    <location>
        <begin position="28"/>
        <end position="49"/>
    </location>
</feature>
<dbReference type="PANTHER" id="PTHR23517:SF2">
    <property type="entry name" value="MULTIDRUG RESISTANCE PROTEIN MDTH"/>
    <property type="match status" value="1"/>
</dbReference>
<comment type="caution">
    <text evidence="9">The sequence shown here is derived from an EMBL/GenBank/DDBJ whole genome shotgun (WGS) entry which is preliminary data.</text>
</comment>
<dbReference type="PANTHER" id="PTHR23517">
    <property type="entry name" value="RESISTANCE PROTEIN MDTM, PUTATIVE-RELATED-RELATED"/>
    <property type="match status" value="1"/>
</dbReference>